<accession>A0A917QT33</accession>
<comment type="caution">
    <text evidence="2">The sequence shown here is derived from an EMBL/GenBank/DDBJ whole genome shotgun (WGS) entry which is preliminary data.</text>
</comment>
<proteinExistence type="predicted"/>
<keyword evidence="3" id="KW-1185">Reference proteome</keyword>
<dbReference type="Proteomes" id="UP000645217">
    <property type="component" value="Unassembled WGS sequence"/>
</dbReference>
<dbReference type="EMBL" id="BMNT01000003">
    <property type="protein sequence ID" value="GGK66044.1"/>
    <property type="molecule type" value="Genomic_DNA"/>
</dbReference>
<evidence type="ECO:0000256" key="1">
    <source>
        <dbReference type="SAM" id="MobiDB-lite"/>
    </source>
</evidence>
<protein>
    <submittedName>
        <fullName evidence="2">Uncharacterized protein</fullName>
    </submittedName>
</protein>
<dbReference type="AlphaFoldDB" id="A0A917QT33"/>
<organism evidence="2 3">
    <name type="scientific">Sphaerisporangium melleum</name>
    <dbReference type="NCBI Taxonomy" id="321316"/>
    <lineage>
        <taxon>Bacteria</taxon>
        <taxon>Bacillati</taxon>
        <taxon>Actinomycetota</taxon>
        <taxon>Actinomycetes</taxon>
        <taxon>Streptosporangiales</taxon>
        <taxon>Streptosporangiaceae</taxon>
        <taxon>Sphaerisporangium</taxon>
    </lineage>
</organism>
<reference evidence="2" key="1">
    <citation type="journal article" date="2014" name="Int. J. Syst. Evol. Microbiol.">
        <title>Complete genome sequence of Corynebacterium casei LMG S-19264T (=DSM 44701T), isolated from a smear-ripened cheese.</title>
        <authorList>
            <consortium name="US DOE Joint Genome Institute (JGI-PGF)"/>
            <person name="Walter F."/>
            <person name="Albersmeier A."/>
            <person name="Kalinowski J."/>
            <person name="Ruckert C."/>
        </authorList>
    </citation>
    <scope>NUCLEOTIDE SEQUENCE</scope>
    <source>
        <strain evidence="2">JCM 13064</strain>
    </source>
</reference>
<feature type="region of interest" description="Disordered" evidence="1">
    <location>
        <begin position="190"/>
        <end position="224"/>
    </location>
</feature>
<sequence length="224" mass="22764">MWVVVAVGISPMRVVSGEQHRVEERGRGLRAHLEPADLGGVLGGLGVGVAQGVGRGRHDLQVVVGAPVAGQPSFDVGVERAAVLQGAVPAEDHVRRAGGELAALVGVARLDDHRVPLRRARHVEATSDGEVTPRVLHLAHGGGPGEHAGLLVALHRVGLPGVPQFAGEPDELGRARVTVGPVQVAAPAEVLPGEGVGGGDHVPGGAPRAEVVQGGQPPGHPHKQ</sequence>
<name>A0A917QT33_9ACTN</name>
<evidence type="ECO:0000313" key="2">
    <source>
        <dbReference type="EMBL" id="GGK66044.1"/>
    </source>
</evidence>
<gene>
    <name evidence="2" type="ORF">GCM10007964_06370</name>
</gene>
<evidence type="ECO:0000313" key="3">
    <source>
        <dbReference type="Proteomes" id="UP000645217"/>
    </source>
</evidence>
<reference evidence="2" key="2">
    <citation type="submission" date="2020-09" db="EMBL/GenBank/DDBJ databases">
        <authorList>
            <person name="Sun Q."/>
            <person name="Ohkuma M."/>
        </authorList>
    </citation>
    <scope>NUCLEOTIDE SEQUENCE</scope>
    <source>
        <strain evidence="2">JCM 13064</strain>
    </source>
</reference>